<proteinExistence type="predicted"/>
<protein>
    <submittedName>
        <fullName evidence="1">Uncharacterized protein</fullName>
    </submittedName>
</protein>
<organism evidence="1 2">
    <name type="scientific">Bauhinia variegata</name>
    <name type="common">Purple orchid tree</name>
    <name type="synonym">Phanera variegata</name>
    <dbReference type="NCBI Taxonomy" id="167791"/>
    <lineage>
        <taxon>Eukaryota</taxon>
        <taxon>Viridiplantae</taxon>
        <taxon>Streptophyta</taxon>
        <taxon>Embryophyta</taxon>
        <taxon>Tracheophyta</taxon>
        <taxon>Spermatophyta</taxon>
        <taxon>Magnoliopsida</taxon>
        <taxon>eudicotyledons</taxon>
        <taxon>Gunneridae</taxon>
        <taxon>Pentapetalae</taxon>
        <taxon>rosids</taxon>
        <taxon>fabids</taxon>
        <taxon>Fabales</taxon>
        <taxon>Fabaceae</taxon>
        <taxon>Cercidoideae</taxon>
        <taxon>Cercideae</taxon>
        <taxon>Bauhiniinae</taxon>
        <taxon>Bauhinia</taxon>
    </lineage>
</organism>
<dbReference type="Proteomes" id="UP000828941">
    <property type="component" value="Chromosome 1"/>
</dbReference>
<sequence>MANSHSSKFFHLPCKVFCLFLLLGLLLSGSCSAIRTGATLRMLNEDVSGQTELRYRKHKMGFPYKSLVFNFFPKGSPVPPSGPSKRHNSVQN</sequence>
<comment type="caution">
    <text evidence="1">The sequence shown here is derived from an EMBL/GenBank/DDBJ whole genome shotgun (WGS) entry which is preliminary data.</text>
</comment>
<dbReference type="EMBL" id="CM039426">
    <property type="protein sequence ID" value="KAI4357882.1"/>
    <property type="molecule type" value="Genomic_DNA"/>
</dbReference>
<evidence type="ECO:0000313" key="1">
    <source>
        <dbReference type="EMBL" id="KAI4357882.1"/>
    </source>
</evidence>
<accession>A0ACB9QAR6</accession>
<name>A0ACB9QAR6_BAUVA</name>
<gene>
    <name evidence="1" type="ORF">L6164_001801</name>
</gene>
<keyword evidence="2" id="KW-1185">Reference proteome</keyword>
<reference evidence="1 2" key="1">
    <citation type="journal article" date="2022" name="DNA Res.">
        <title>Chromosomal-level genome assembly of the orchid tree Bauhinia variegata (Leguminosae; Cercidoideae) supports the allotetraploid origin hypothesis of Bauhinia.</title>
        <authorList>
            <person name="Zhong Y."/>
            <person name="Chen Y."/>
            <person name="Zheng D."/>
            <person name="Pang J."/>
            <person name="Liu Y."/>
            <person name="Luo S."/>
            <person name="Meng S."/>
            <person name="Qian L."/>
            <person name="Wei D."/>
            <person name="Dai S."/>
            <person name="Zhou R."/>
        </authorList>
    </citation>
    <scope>NUCLEOTIDE SEQUENCE [LARGE SCALE GENOMIC DNA]</scope>
    <source>
        <strain evidence="1">BV-YZ2020</strain>
    </source>
</reference>
<evidence type="ECO:0000313" key="2">
    <source>
        <dbReference type="Proteomes" id="UP000828941"/>
    </source>
</evidence>